<dbReference type="EMBL" id="ADBV01016613">
    <property type="protein sequence ID" value="EJW72236.1"/>
    <property type="molecule type" value="Genomic_DNA"/>
</dbReference>
<protein>
    <submittedName>
        <fullName evidence="1">Uncharacterized protein</fullName>
    </submittedName>
</protein>
<evidence type="ECO:0000313" key="2">
    <source>
        <dbReference type="Proteomes" id="UP000004810"/>
    </source>
</evidence>
<organism evidence="1 2">
    <name type="scientific">Wuchereria bancrofti</name>
    <dbReference type="NCBI Taxonomy" id="6293"/>
    <lineage>
        <taxon>Eukaryota</taxon>
        <taxon>Metazoa</taxon>
        <taxon>Ecdysozoa</taxon>
        <taxon>Nematoda</taxon>
        <taxon>Chromadorea</taxon>
        <taxon>Rhabditida</taxon>
        <taxon>Spirurina</taxon>
        <taxon>Spiruromorpha</taxon>
        <taxon>Filarioidea</taxon>
        <taxon>Onchocercidae</taxon>
        <taxon>Wuchereria</taxon>
    </lineage>
</organism>
<sequence length="68" mass="7811">VESILTYNKELSKEQRFIQWQDIKVKAIGRMVAVAYAFSLITVTLKCQISILAAQLSASLTEKEEDYW</sequence>
<proteinExistence type="predicted"/>
<dbReference type="AlphaFoldDB" id="J9DRL4"/>
<reference evidence="2" key="1">
    <citation type="submission" date="2012-08" db="EMBL/GenBank/DDBJ databases">
        <title>The Genome Sequence of Wuchereria bancrofti.</title>
        <authorList>
            <person name="Nutman T.B."/>
            <person name="Fink D.L."/>
            <person name="Russ C."/>
            <person name="Young S."/>
            <person name="Zeng Q."/>
            <person name="Koehrsen M."/>
            <person name="Alvarado L."/>
            <person name="Berlin A."/>
            <person name="Chapman S.B."/>
            <person name="Chen Z."/>
            <person name="Freedman E."/>
            <person name="Gellesch M."/>
            <person name="Goldberg J."/>
            <person name="Griggs A."/>
            <person name="Gujja S."/>
            <person name="Heilman E.R."/>
            <person name="Heiman D."/>
            <person name="Hepburn T."/>
            <person name="Howarth C."/>
            <person name="Jen D."/>
            <person name="Larson L."/>
            <person name="Lewis B."/>
            <person name="Mehta T."/>
            <person name="Park D."/>
            <person name="Pearson M."/>
            <person name="Roberts A."/>
            <person name="Saif S."/>
            <person name="Shea T."/>
            <person name="Shenoy N."/>
            <person name="Sisk P."/>
            <person name="Stolte C."/>
            <person name="Sykes S."/>
            <person name="Walk T."/>
            <person name="White J."/>
            <person name="Yandava C."/>
            <person name="Haas B."/>
            <person name="Henn M.R."/>
            <person name="Nusbaum C."/>
            <person name="Birren B."/>
        </authorList>
    </citation>
    <scope>NUCLEOTIDE SEQUENCE [LARGE SCALE GENOMIC DNA]</scope>
    <source>
        <strain evidence="2">NA</strain>
    </source>
</reference>
<evidence type="ECO:0000313" key="1">
    <source>
        <dbReference type="EMBL" id="EJW72236.1"/>
    </source>
</evidence>
<feature type="non-terminal residue" evidence="1">
    <location>
        <position position="1"/>
    </location>
</feature>
<name>J9DRL4_WUCBA</name>
<accession>J9DRL4</accession>
<comment type="caution">
    <text evidence="1">The sequence shown here is derived from an EMBL/GenBank/DDBJ whole genome shotgun (WGS) entry which is preliminary data.</text>
</comment>
<dbReference type="Proteomes" id="UP000004810">
    <property type="component" value="Unassembled WGS sequence"/>
</dbReference>
<gene>
    <name evidence="1" type="ORF">WUBG_16855</name>
</gene>